<keyword evidence="3" id="KW-1185">Reference proteome</keyword>
<reference evidence="2" key="2">
    <citation type="submission" date="2020-05" db="UniProtKB">
        <authorList>
            <consortium name="EnsemblMetazoa"/>
        </authorList>
    </citation>
    <scope>IDENTIFICATION</scope>
    <source>
        <strain evidence="2">ACHKN1017</strain>
    </source>
</reference>
<protein>
    <submittedName>
        <fullName evidence="2">PH domain-containing protein</fullName>
    </submittedName>
</protein>
<dbReference type="Gene3D" id="2.30.29.30">
    <property type="entry name" value="Pleckstrin-homology domain (PH domain)/Phosphotyrosine-binding domain (PTB)"/>
    <property type="match status" value="1"/>
</dbReference>
<accession>A0A182K7J9</accession>
<sequence>MFLSKSLLIGRIPVAQMTGPIKRGLLWQQRDRLFSRWKERYFILTRDYLNCFKRATGSASEKISDMGQFIFKV</sequence>
<dbReference type="SUPFAM" id="SSF50729">
    <property type="entry name" value="PH domain-like"/>
    <property type="match status" value="1"/>
</dbReference>
<proteinExistence type="predicted"/>
<dbReference type="VEuPathDB" id="VectorBase:ACHR006734"/>
<evidence type="ECO:0000259" key="1">
    <source>
        <dbReference type="PROSITE" id="PS50003"/>
    </source>
</evidence>
<organism evidence="2 3">
    <name type="scientific">Anopheles christyi</name>
    <dbReference type="NCBI Taxonomy" id="43041"/>
    <lineage>
        <taxon>Eukaryota</taxon>
        <taxon>Metazoa</taxon>
        <taxon>Ecdysozoa</taxon>
        <taxon>Arthropoda</taxon>
        <taxon>Hexapoda</taxon>
        <taxon>Insecta</taxon>
        <taxon>Pterygota</taxon>
        <taxon>Neoptera</taxon>
        <taxon>Endopterygota</taxon>
        <taxon>Diptera</taxon>
        <taxon>Nematocera</taxon>
        <taxon>Culicoidea</taxon>
        <taxon>Culicidae</taxon>
        <taxon>Anophelinae</taxon>
        <taxon>Anopheles</taxon>
    </lineage>
</organism>
<dbReference type="Pfam" id="PF00169">
    <property type="entry name" value="PH"/>
    <property type="match status" value="1"/>
</dbReference>
<evidence type="ECO:0000313" key="2">
    <source>
        <dbReference type="EnsemblMetazoa" id="ACHR006734-PA"/>
    </source>
</evidence>
<dbReference type="PROSITE" id="PS50003">
    <property type="entry name" value="PH_DOMAIN"/>
    <property type="match status" value="1"/>
</dbReference>
<dbReference type="InterPro" id="IPR001849">
    <property type="entry name" value="PH_domain"/>
</dbReference>
<name>A0A182K7J9_9DIPT</name>
<feature type="domain" description="PH" evidence="1">
    <location>
        <begin position="19"/>
        <end position="73"/>
    </location>
</feature>
<evidence type="ECO:0000313" key="3">
    <source>
        <dbReference type="Proteomes" id="UP000075881"/>
    </source>
</evidence>
<dbReference type="InterPro" id="IPR011993">
    <property type="entry name" value="PH-like_dom_sf"/>
</dbReference>
<dbReference type="EnsemblMetazoa" id="ACHR006734-RA">
    <property type="protein sequence ID" value="ACHR006734-PA"/>
    <property type="gene ID" value="ACHR006734"/>
</dbReference>
<dbReference type="Proteomes" id="UP000075881">
    <property type="component" value="Unassembled WGS sequence"/>
</dbReference>
<reference evidence="3" key="1">
    <citation type="submission" date="2013-03" db="EMBL/GenBank/DDBJ databases">
        <title>The Genome Sequence of Anopheles christyi ACHKN1017.</title>
        <authorList>
            <consortium name="The Broad Institute Genomics Platform"/>
            <person name="Neafsey D.E."/>
            <person name="Besansky N."/>
            <person name="Walker B."/>
            <person name="Young S.K."/>
            <person name="Zeng Q."/>
            <person name="Gargeya S."/>
            <person name="Fitzgerald M."/>
            <person name="Haas B."/>
            <person name="Abouelleil A."/>
            <person name="Allen A.W."/>
            <person name="Alvarado L."/>
            <person name="Arachchi H.M."/>
            <person name="Berlin A.M."/>
            <person name="Chapman S.B."/>
            <person name="Gainer-Dewar J."/>
            <person name="Goldberg J."/>
            <person name="Griggs A."/>
            <person name="Gujja S."/>
            <person name="Hansen M."/>
            <person name="Howarth C."/>
            <person name="Imamovic A."/>
            <person name="Ireland A."/>
            <person name="Larimer J."/>
            <person name="McCowan C."/>
            <person name="Murphy C."/>
            <person name="Pearson M."/>
            <person name="Poon T.W."/>
            <person name="Priest M."/>
            <person name="Roberts A."/>
            <person name="Saif S."/>
            <person name="Shea T."/>
            <person name="Sisk P."/>
            <person name="Sykes S."/>
            <person name="Wortman J."/>
            <person name="Nusbaum C."/>
            <person name="Birren B."/>
        </authorList>
    </citation>
    <scope>NUCLEOTIDE SEQUENCE [LARGE SCALE GENOMIC DNA]</scope>
    <source>
        <strain evidence="3">ACHKN1017</strain>
    </source>
</reference>
<dbReference type="AlphaFoldDB" id="A0A182K7J9"/>